<name>A0A1Y1SYZ1_9FLAO</name>
<reference evidence="1 2" key="1">
    <citation type="submission" date="2013-04" db="EMBL/GenBank/DDBJ databases">
        <title>Zunongwangia sp. 22II14-10F7 Genome Sequencing.</title>
        <authorList>
            <person name="Lai Q."/>
            <person name="Shao Z."/>
        </authorList>
    </citation>
    <scope>NUCLEOTIDE SEQUENCE [LARGE SCALE GENOMIC DNA]</scope>
    <source>
        <strain evidence="1 2">22II14-10F7</strain>
    </source>
</reference>
<comment type="caution">
    <text evidence="1">The sequence shown here is derived from an EMBL/GenBank/DDBJ whole genome shotgun (WGS) entry which is preliminary data.</text>
</comment>
<dbReference type="Proteomes" id="UP000192746">
    <property type="component" value="Unassembled WGS sequence"/>
</dbReference>
<evidence type="ECO:0000313" key="1">
    <source>
        <dbReference type="EMBL" id="ORL43565.1"/>
    </source>
</evidence>
<gene>
    <name evidence="1" type="ORF">IIF7_20141</name>
</gene>
<dbReference type="EMBL" id="ARYN01000037">
    <property type="protein sequence ID" value="ORL43565.1"/>
    <property type="molecule type" value="Genomic_DNA"/>
</dbReference>
<protein>
    <submittedName>
        <fullName evidence="1">Uncharacterized protein</fullName>
    </submittedName>
</protein>
<organism evidence="1 2">
    <name type="scientific">Zunongwangia atlantica 22II14-10F7</name>
    <dbReference type="NCBI Taxonomy" id="1185767"/>
    <lineage>
        <taxon>Bacteria</taxon>
        <taxon>Pseudomonadati</taxon>
        <taxon>Bacteroidota</taxon>
        <taxon>Flavobacteriia</taxon>
        <taxon>Flavobacteriales</taxon>
        <taxon>Flavobacteriaceae</taxon>
        <taxon>Zunongwangia</taxon>
    </lineage>
</organism>
<keyword evidence="2" id="KW-1185">Reference proteome</keyword>
<accession>A0A1Y1SYZ1</accession>
<proteinExistence type="predicted"/>
<evidence type="ECO:0000313" key="2">
    <source>
        <dbReference type="Proteomes" id="UP000192746"/>
    </source>
</evidence>
<dbReference type="AlphaFoldDB" id="A0A1Y1SYZ1"/>
<sequence length="70" mass="8386">MIIYFNNSHQIKGYKRKQLLIIKKELFTNSEKNANQTVCTKKVAKKMYKKSAYGYPYFTKKLISQEIKKF</sequence>